<name>A0A0V0UBW9_9BILA</name>
<accession>A0A0V0UBW9</accession>
<dbReference type="AlphaFoldDB" id="A0A0V0UBW9"/>
<keyword evidence="2" id="KW-1185">Reference proteome</keyword>
<evidence type="ECO:0000313" key="2">
    <source>
        <dbReference type="Proteomes" id="UP000055048"/>
    </source>
</evidence>
<dbReference type="Proteomes" id="UP000055048">
    <property type="component" value="Unassembled WGS sequence"/>
</dbReference>
<sequence length="113" mass="13656">MWERIKKRQKVADHEDHLEYYVTRTWAESKIEIRDEQLSGEPSIDVQCDLKIHLRPRLRQFENHGMRCITRNILLLKIYSIQRRSPRTLFQMFSVTSNLNCETTPMVLHEEKT</sequence>
<organism evidence="1 2">
    <name type="scientific">Trichinella murrelli</name>
    <dbReference type="NCBI Taxonomy" id="144512"/>
    <lineage>
        <taxon>Eukaryota</taxon>
        <taxon>Metazoa</taxon>
        <taxon>Ecdysozoa</taxon>
        <taxon>Nematoda</taxon>
        <taxon>Enoplea</taxon>
        <taxon>Dorylaimia</taxon>
        <taxon>Trichinellida</taxon>
        <taxon>Trichinellidae</taxon>
        <taxon>Trichinella</taxon>
    </lineage>
</organism>
<evidence type="ECO:0000313" key="1">
    <source>
        <dbReference type="EMBL" id="KRX48828.1"/>
    </source>
</evidence>
<proteinExistence type="predicted"/>
<protein>
    <submittedName>
        <fullName evidence="1">Uncharacterized protein</fullName>
    </submittedName>
</protein>
<dbReference type="EMBL" id="JYDJ01000024">
    <property type="protein sequence ID" value="KRX48828.1"/>
    <property type="molecule type" value="Genomic_DNA"/>
</dbReference>
<comment type="caution">
    <text evidence="1">The sequence shown here is derived from an EMBL/GenBank/DDBJ whole genome shotgun (WGS) entry which is preliminary data.</text>
</comment>
<reference evidence="1 2" key="1">
    <citation type="submission" date="2015-01" db="EMBL/GenBank/DDBJ databases">
        <title>Evolution of Trichinella species and genotypes.</title>
        <authorList>
            <person name="Korhonen P.K."/>
            <person name="Edoardo P."/>
            <person name="Giuseppe L.R."/>
            <person name="Gasser R.B."/>
        </authorList>
    </citation>
    <scope>NUCLEOTIDE SEQUENCE [LARGE SCALE GENOMIC DNA]</scope>
    <source>
        <strain evidence="1">ISS417</strain>
    </source>
</reference>
<gene>
    <name evidence="1" type="ORF">T05_10734</name>
</gene>